<organism evidence="6 7">
    <name type="scientific">Parvularcula bermudensis (strain ATCC BAA-594 / HTCC2503 / KCTC 12087)</name>
    <dbReference type="NCBI Taxonomy" id="314260"/>
    <lineage>
        <taxon>Bacteria</taxon>
        <taxon>Pseudomonadati</taxon>
        <taxon>Pseudomonadota</taxon>
        <taxon>Alphaproteobacteria</taxon>
        <taxon>Parvularculales</taxon>
        <taxon>Parvularculaceae</taxon>
        <taxon>Parvularcula</taxon>
    </lineage>
</organism>
<dbReference type="EMBL" id="CP002156">
    <property type="protein sequence ID" value="ADM08629.1"/>
    <property type="molecule type" value="Genomic_DNA"/>
</dbReference>
<accession>E0TCP0</accession>
<feature type="binding site" evidence="4">
    <location>
        <position position="21"/>
    </location>
    <ligand>
        <name>substrate</name>
    </ligand>
</feature>
<keyword evidence="6" id="KW-0436">Ligase</keyword>
<proteinExistence type="inferred from homology"/>
<dbReference type="InterPro" id="IPR024185">
    <property type="entry name" value="FTHF_cligase-like_sf"/>
</dbReference>
<dbReference type="Pfam" id="PF01812">
    <property type="entry name" value="5-FTHF_cyc-lig"/>
    <property type="match status" value="1"/>
</dbReference>
<dbReference type="NCBIfam" id="TIGR02727">
    <property type="entry name" value="MTHFS_bact"/>
    <property type="match status" value="1"/>
</dbReference>
<dbReference type="eggNOG" id="COG0212">
    <property type="taxonomic scope" value="Bacteria"/>
</dbReference>
<keyword evidence="7" id="KW-1185">Reference proteome</keyword>
<evidence type="ECO:0000256" key="5">
    <source>
        <dbReference type="RuleBase" id="RU361279"/>
    </source>
</evidence>
<dbReference type="AlphaFoldDB" id="E0TCP0"/>
<gene>
    <name evidence="6" type="ordered locus">PB2503_02762</name>
</gene>
<reference evidence="6 7" key="2">
    <citation type="journal article" date="2011" name="J. Bacteriol.">
        <title>Complete genome sequence of strain HTCC2503T of Parvularcula bermudensis, the type species of the order "Parvularculales" in the class Alphaproteobacteria.</title>
        <authorList>
            <person name="Oh H.M."/>
            <person name="Kang I."/>
            <person name="Vergin K.L."/>
            <person name="Kang D."/>
            <person name="Rhee K.H."/>
            <person name="Giovannoni S.J."/>
            <person name="Cho J.C."/>
        </authorList>
    </citation>
    <scope>NUCLEOTIDE SEQUENCE [LARGE SCALE GENOMIC DNA]</scope>
    <source>
        <strain evidence="7">ATCC BAA-594 / HTCC2503 / KCTC 12087</strain>
    </source>
</reference>
<evidence type="ECO:0000313" key="7">
    <source>
        <dbReference type="Proteomes" id="UP000001302"/>
    </source>
</evidence>
<evidence type="ECO:0000256" key="1">
    <source>
        <dbReference type="ARBA" id="ARBA00010638"/>
    </source>
</evidence>
<keyword evidence="5" id="KW-0479">Metal-binding</keyword>
<evidence type="ECO:0000256" key="4">
    <source>
        <dbReference type="PIRSR" id="PIRSR006806-1"/>
    </source>
</evidence>
<dbReference type="KEGG" id="pbr:PB2503_02762"/>
<evidence type="ECO:0000256" key="3">
    <source>
        <dbReference type="ARBA" id="ARBA00022840"/>
    </source>
</evidence>
<dbReference type="GO" id="GO:0046872">
    <property type="term" value="F:metal ion binding"/>
    <property type="evidence" value="ECO:0007669"/>
    <property type="project" value="UniProtKB-KW"/>
</dbReference>
<feature type="binding site" evidence="4">
    <location>
        <begin position="96"/>
        <end position="104"/>
    </location>
    <ligand>
        <name>ATP</name>
        <dbReference type="ChEBI" id="CHEBI:30616"/>
    </ligand>
</feature>
<comment type="similarity">
    <text evidence="1 5">Belongs to the 5-formyltetrahydrofolate cyclo-ligase family.</text>
</comment>
<dbReference type="GO" id="GO:0005524">
    <property type="term" value="F:ATP binding"/>
    <property type="evidence" value="ECO:0007669"/>
    <property type="project" value="UniProtKB-KW"/>
</dbReference>
<name>E0TCP0_PARBH</name>
<dbReference type="Proteomes" id="UP000001302">
    <property type="component" value="Chromosome"/>
</dbReference>
<dbReference type="PANTHER" id="PTHR23407">
    <property type="entry name" value="ATPASE INHIBITOR/5-FORMYLTETRAHYDROFOLATE CYCLO-LIGASE"/>
    <property type="match status" value="1"/>
</dbReference>
<dbReference type="STRING" id="314260.PB2503_02762"/>
<dbReference type="PANTHER" id="PTHR23407:SF1">
    <property type="entry name" value="5-FORMYLTETRAHYDROFOLATE CYCLO-LIGASE"/>
    <property type="match status" value="1"/>
</dbReference>
<dbReference type="EC" id="6.3.3.2" evidence="5"/>
<dbReference type="GO" id="GO:0009396">
    <property type="term" value="P:folic acid-containing compound biosynthetic process"/>
    <property type="evidence" value="ECO:0007669"/>
    <property type="project" value="TreeGrafter"/>
</dbReference>
<evidence type="ECO:0000256" key="2">
    <source>
        <dbReference type="ARBA" id="ARBA00022741"/>
    </source>
</evidence>
<dbReference type="GO" id="GO:0030272">
    <property type="term" value="F:5-formyltetrahydrofolate cyclo-ligase activity"/>
    <property type="evidence" value="ECO:0007669"/>
    <property type="project" value="UniProtKB-EC"/>
</dbReference>
<dbReference type="InterPro" id="IPR037171">
    <property type="entry name" value="NagB/RpiA_transferase-like"/>
</dbReference>
<keyword evidence="5" id="KW-0460">Magnesium</keyword>
<evidence type="ECO:0000313" key="6">
    <source>
        <dbReference type="EMBL" id="ADM08629.1"/>
    </source>
</evidence>
<sequence length="159" mass="17383">MKDFAPDQPSAIALYAPKGQELDTAPLAKRLSERGHAILLPVVTAQDAPLEFRLWEIDRPLVEGRFGIPVPPADSPKRLPQIIVTPLLAVRPDGARLGHGGGYYDRTLSALRTEGPGALAIGYGYEGQVMDRFPVETHDQFLDGFASEVQSRIFPQRPA</sequence>
<dbReference type="SUPFAM" id="SSF100950">
    <property type="entry name" value="NagB/RpiA/CoA transferase-like"/>
    <property type="match status" value="1"/>
</dbReference>
<protein>
    <recommendedName>
        <fullName evidence="5">5-formyltetrahydrofolate cyclo-ligase</fullName>
        <ecNumber evidence="5">6.3.3.2</ecNumber>
    </recommendedName>
</protein>
<comment type="catalytic activity">
    <reaction evidence="5">
        <text>(6S)-5-formyl-5,6,7,8-tetrahydrofolate + ATP = (6R)-5,10-methenyltetrahydrofolate + ADP + phosphate</text>
        <dbReference type="Rhea" id="RHEA:10488"/>
        <dbReference type="ChEBI" id="CHEBI:30616"/>
        <dbReference type="ChEBI" id="CHEBI:43474"/>
        <dbReference type="ChEBI" id="CHEBI:57455"/>
        <dbReference type="ChEBI" id="CHEBI:57457"/>
        <dbReference type="ChEBI" id="CHEBI:456216"/>
        <dbReference type="EC" id="6.3.3.2"/>
    </reaction>
</comment>
<reference evidence="7" key="1">
    <citation type="submission" date="2010-08" db="EMBL/GenBank/DDBJ databases">
        <title>Genome sequence of Parvularcula bermudensis HTCC2503.</title>
        <authorList>
            <person name="Kang D.-M."/>
            <person name="Oh H.-M."/>
            <person name="Cho J.-C."/>
        </authorList>
    </citation>
    <scope>NUCLEOTIDE SEQUENCE [LARGE SCALE GENOMIC DNA]</scope>
    <source>
        <strain evidence="7">ATCC BAA-594 / HTCC2503 / KCTC 12087</strain>
    </source>
</reference>
<keyword evidence="3 4" id="KW-0067">ATP-binding</keyword>
<dbReference type="HOGENOM" id="CLU_066245_0_1_5"/>
<dbReference type="PIRSF" id="PIRSF006806">
    <property type="entry name" value="FTHF_cligase"/>
    <property type="match status" value="1"/>
</dbReference>
<dbReference type="GO" id="GO:0035999">
    <property type="term" value="P:tetrahydrofolate interconversion"/>
    <property type="evidence" value="ECO:0007669"/>
    <property type="project" value="TreeGrafter"/>
</dbReference>
<dbReference type="InterPro" id="IPR002698">
    <property type="entry name" value="FTHF_cligase"/>
</dbReference>
<dbReference type="Gene3D" id="3.40.50.10420">
    <property type="entry name" value="NagB/RpiA/CoA transferase-like"/>
    <property type="match status" value="1"/>
</dbReference>
<comment type="cofactor">
    <cofactor evidence="5">
        <name>Mg(2+)</name>
        <dbReference type="ChEBI" id="CHEBI:18420"/>
    </cofactor>
</comment>
<keyword evidence="2 4" id="KW-0547">Nucleotide-binding</keyword>